<evidence type="ECO:0000313" key="5">
    <source>
        <dbReference type="Proteomes" id="UP000033881"/>
    </source>
</evidence>
<reference evidence="4 5" key="1">
    <citation type="journal article" date="2015" name="Nature">
        <title>rRNA introns, odd ribosomes, and small enigmatic genomes across a large radiation of phyla.</title>
        <authorList>
            <person name="Brown C.T."/>
            <person name="Hug L.A."/>
            <person name="Thomas B.C."/>
            <person name="Sharon I."/>
            <person name="Castelle C.J."/>
            <person name="Singh A."/>
            <person name="Wilkins M.J."/>
            <person name="Williams K.H."/>
            <person name="Banfield J.F."/>
        </authorList>
    </citation>
    <scope>NUCLEOTIDE SEQUENCE [LARGE SCALE GENOMIC DNA]</scope>
</reference>
<evidence type="ECO:0000313" key="4">
    <source>
        <dbReference type="EMBL" id="KKR00844.1"/>
    </source>
</evidence>
<feature type="transmembrane region" description="Helical" evidence="2">
    <location>
        <begin position="102"/>
        <end position="123"/>
    </location>
</feature>
<keyword evidence="2" id="KW-0472">Membrane</keyword>
<evidence type="ECO:0000256" key="2">
    <source>
        <dbReference type="SAM" id="Phobius"/>
    </source>
</evidence>
<feature type="transmembrane region" description="Helical" evidence="2">
    <location>
        <begin position="282"/>
        <end position="300"/>
    </location>
</feature>
<feature type="transmembrane region" description="Helical" evidence="2">
    <location>
        <begin position="192"/>
        <end position="213"/>
    </location>
</feature>
<feature type="transmembrane region" description="Helical" evidence="2">
    <location>
        <begin position="249"/>
        <end position="267"/>
    </location>
</feature>
<feature type="domain" description="7 transmembrane helices usually fused to an inactive transglutaminase" evidence="3">
    <location>
        <begin position="119"/>
        <end position="311"/>
    </location>
</feature>
<accession>A0A0G0M9R9</accession>
<feature type="compositionally biased region" description="Basic and acidic residues" evidence="1">
    <location>
        <begin position="60"/>
        <end position="75"/>
    </location>
</feature>
<feature type="compositionally biased region" description="Low complexity" evidence="1">
    <location>
        <begin position="35"/>
        <end position="57"/>
    </location>
</feature>
<dbReference type="InterPro" id="IPR025840">
    <property type="entry name" value="7TM_transglut"/>
</dbReference>
<evidence type="ECO:0000256" key="1">
    <source>
        <dbReference type="SAM" id="MobiDB-lite"/>
    </source>
</evidence>
<dbReference type="EMBL" id="LBWB01000009">
    <property type="protein sequence ID" value="KKR00844.1"/>
    <property type="molecule type" value="Genomic_DNA"/>
</dbReference>
<gene>
    <name evidence="4" type="ORF">UT24_C0009G0161</name>
</gene>
<dbReference type="Proteomes" id="UP000033881">
    <property type="component" value="Unassembled WGS sequence"/>
</dbReference>
<organism evidence="4 5">
    <name type="scientific">Candidatus Woesebacteria bacterium GW2011_GWB1_39_12</name>
    <dbReference type="NCBI Taxonomy" id="1618574"/>
    <lineage>
        <taxon>Bacteria</taxon>
        <taxon>Candidatus Woeseibacteriota</taxon>
    </lineage>
</organism>
<dbReference type="AlphaFoldDB" id="A0A0G0M9R9"/>
<sequence>MRKLIVIFLLAFFWAEIFFPRVIYAQRKVLTPTPTLEATTESNSATAESDSATASATIIERTEPTEVPRPDLTEKSKETVEPLKKLLEEQKLGSVFINPVKYAIRAAVTAGVPPNTIVLLLLLPGVATLIAGTRHLVGLRGFGIFLPAALAVTFVATGPIVGIGLFLLIVAVSTASRIFLRRTKIKLQYLPRMAIILLFVVLGILALLFSTPIINSRALVNVSIFPVLVLVLLAEDFSKVQLGKSAKVAINLTTETLILALISYVLLTLKSVQELALLKPELWITSILVIDIILGKYAGLRLMEYFRFRKLITK</sequence>
<comment type="caution">
    <text evidence="4">The sequence shown here is derived from an EMBL/GenBank/DDBJ whole genome shotgun (WGS) entry which is preliminary data.</text>
</comment>
<dbReference type="Pfam" id="PF14402">
    <property type="entry name" value="7TM_transglut"/>
    <property type="match status" value="1"/>
</dbReference>
<keyword evidence="2" id="KW-0812">Transmembrane</keyword>
<protein>
    <recommendedName>
        <fullName evidence="3">7 transmembrane helices usually fused to an inactive transglutaminase domain-containing protein</fullName>
    </recommendedName>
</protein>
<feature type="transmembrane region" description="Helical" evidence="2">
    <location>
        <begin position="219"/>
        <end position="237"/>
    </location>
</feature>
<keyword evidence="2" id="KW-1133">Transmembrane helix</keyword>
<name>A0A0G0M9R9_9BACT</name>
<feature type="region of interest" description="Disordered" evidence="1">
    <location>
        <begin position="35"/>
        <end position="75"/>
    </location>
</feature>
<evidence type="ECO:0000259" key="3">
    <source>
        <dbReference type="Pfam" id="PF14402"/>
    </source>
</evidence>
<proteinExistence type="predicted"/>
<dbReference type="STRING" id="1618574.UT24_C0009G0161"/>